<keyword evidence="2" id="KW-1185">Reference proteome</keyword>
<sequence>MKLTHIKPVIAVMALILLSLSVNYRVNSSLDWLVFTFQVIDLTVIVSEKTQCGFNSEMFRILADFDFYSAIKMVLNY</sequence>
<dbReference type="RefSeq" id="WP_188840417.1">
    <property type="nucleotide sequence ID" value="NZ_BMOT01000002.1"/>
</dbReference>
<evidence type="ECO:0000313" key="1">
    <source>
        <dbReference type="EMBL" id="MCL1116856.1"/>
    </source>
</evidence>
<reference evidence="1 2" key="1">
    <citation type="submission" date="2022-01" db="EMBL/GenBank/DDBJ databases">
        <title>Whole genome-based taxonomy of the Shewanellaceae.</title>
        <authorList>
            <person name="Martin-Rodriguez A.J."/>
        </authorList>
    </citation>
    <scope>NUCLEOTIDE SEQUENCE [LARGE SCALE GENOMIC DNA]</scope>
    <source>
        <strain evidence="1 2">JCM 17801</strain>
    </source>
</reference>
<name>A0ABT0KZJ2_9GAMM</name>
<protein>
    <submittedName>
        <fullName evidence="1">Uncharacterized protein</fullName>
    </submittedName>
</protein>
<organism evidence="1 2">
    <name type="scientific">Shewanella aestuarii</name>
    <dbReference type="NCBI Taxonomy" id="1028752"/>
    <lineage>
        <taxon>Bacteria</taxon>
        <taxon>Pseudomonadati</taxon>
        <taxon>Pseudomonadota</taxon>
        <taxon>Gammaproteobacteria</taxon>
        <taxon>Alteromonadales</taxon>
        <taxon>Shewanellaceae</taxon>
        <taxon>Shewanella</taxon>
    </lineage>
</organism>
<gene>
    <name evidence="1" type="ORF">L2689_06280</name>
</gene>
<proteinExistence type="predicted"/>
<dbReference type="EMBL" id="JAKILK010000002">
    <property type="protein sequence ID" value="MCL1116856.1"/>
    <property type="molecule type" value="Genomic_DNA"/>
</dbReference>
<evidence type="ECO:0000313" key="2">
    <source>
        <dbReference type="Proteomes" id="UP001203212"/>
    </source>
</evidence>
<dbReference type="Proteomes" id="UP001203212">
    <property type="component" value="Unassembled WGS sequence"/>
</dbReference>
<comment type="caution">
    <text evidence="1">The sequence shown here is derived from an EMBL/GenBank/DDBJ whole genome shotgun (WGS) entry which is preliminary data.</text>
</comment>
<accession>A0ABT0KZJ2</accession>